<feature type="domain" description="VWFA" evidence="18">
    <location>
        <begin position="258"/>
        <end position="456"/>
    </location>
</feature>
<keyword evidence="8" id="KW-0106">Calcium</keyword>
<comment type="subcellular location">
    <subcellularLocation>
        <location evidence="1">Membrane</location>
        <topology evidence="1">Single-pass type I membrane protein</topology>
    </subcellularLocation>
</comment>
<evidence type="ECO:0000313" key="20">
    <source>
        <dbReference type="Proteomes" id="UP001153714"/>
    </source>
</evidence>
<dbReference type="OrthoDB" id="10054666at2759"/>
<dbReference type="GO" id="GO:0005245">
    <property type="term" value="F:voltage-gated calcium channel activity"/>
    <property type="evidence" value="ECO:0007669"/>
    <property type="project" value="TreeGrafter"/>
</dbReference>
<dbReference type="Proteomes" id="UP001153714">
    <property type="component" value="Chromosome 9"/>
</dbReference>
<dbReference type="Pfam" id="PF08473">
    <property type="entry name" value="VGCC_alpha2"/>
    <property type="match status" value="1"/>
</dbReference>
<evidence type="ECO:0000256" key="12">
    <source>
        <dbReference type="ARBA" id="ARBA00023136"/>
    </source>
</evidence>
<feature type="signal peptide" evidence="17">
    <location>
        <begin position="1"/>
        <end position="21"/>
    </location>
</feature>
<evidence type="ECO:0000256" key="7">
    <source>
        <dbReference type="ARBA" id="ARBA00022729"/>
    </source>
</evidence>
<keyword evidence="11" id="KW-0406">Ion transport</keyword>
<proteinExistence type="predicted"/>
<evidence type="ECO:0000259" key="18">
    <source>
        <dbReference type="PROSITE" id="PS50234"/>
    </source>
</evidence>
<evidence type="ECO:0000256" key="9">
    <source>
        <dbReference type="ARBA" id="ARBA00022882"/>
    </source>
</evidence>
<keyword evidence="4" id="KW-0107">Calcium channel</keyword>
<evidence type="ECO:0000256" key="6">
    <source>
        <dbReference type="ARBA" id="ARBA00022723"/>
    </source>
</evidence>
<dbReference type="InterPro" id="IPR013608">
    <property type="entry name" value="VWA_N"/>
</dbReference>
<sequence length="1240" mass="141815">MRCLKLCLLLALCVFPEPVPAWKGDIVKAWARTLGQELWGLSEALTKSEQIRIKYKKMNASVKKKDGNQILDSSLRSVSTMLTRKIKAVKCIHATAQKLAEEFNYTITKEEYDNFKYCSAKYSKFHYEDPADAIDEDDDTNIPKFAKNGTNYMEIQLERDTHFYDINVNTNMSCVHVPTNIYYKEKEALNAILWSKGLNDIFIKNYKSDPSLAWQYFGSSRGILRFFPGMPWNNRKVVDTYDCRVRPWYIEAATCSKDVIILFDVSGSMTGFKNYVARRTLRSLLDTLSNNDYVNVYYFKNKAAEVVKCFKGLVQATPENLKTITDTLEPTDNGKTHKVQLEGNANLTAAYIKAFKTLEAKRTNCSVSSTQGCNQLVMVITDYVPGNLTEVFDTYNRETVGNETYIPVRVFTYLIGKEVTNVREIQWMACLNRGYFVHIHSVEEVQQQVLKYINVIARPMILAKEDPPQTWTHANIDYTRTSLWGVSRDVKKPDEDKLVTSVAIPAFDLKYNKDNNDAMLLGVAGTDVPIDSIAKLAQPHQLGVNGYSFIVSNNGYLLLHPLLITTINNELQANYNSVDFVEVEQVDDGNGPRVLGDEIQTLRQKLVDGEDGNMSDIKVLFHYDNMRRIARVKHDYFFNKLVGTPFSMGISLPRGYGDTELLLKDNPLEAKQGKELTGINVTDYFRFSYRVHPDWVYCKYHYLEGHESDNAEEEIWSFLVRLSNNEIDITKKQYPDEEDDRPFKIETHCGDATTQLQKDDYYCNEDLVKQLVFDAKLSAPYFQEWDSTPEQIALADKYNVSVRFIATSSGLTRWHYIFDDDMNEVVDDYGNRMKMSNSTEEAFGDRYFNAIEETWYKAAVLQHMINSASLVIATPLPNLDEIIESKVVPDKDKDITMTASYAIFYKDGESETPASVVGFEFSFESFQKRFFEITKITSDKHFSCEDHRYNCYVVDSSGYVVMSKEKEEIGKFFGVVGEHTGYVLSSFLDKKVFDHVEVFNYQALCKNERLQVSPSRAWSMLTPFSIVTNLMHWFLTEFILILADIANWNFSSYASVIYDNEDYDLNSLGITEPPTTTTQLPPTRNESMSGKDDEKKPFSCDQQIILYILNQSLFLNTMGETIVVHEDEPGDCHPRYWAAYIRETNLLLVVVENSHVKYKTNCTIPPNTTPEPTTNSTTSKEPCHKLDLASLTRRRLEGCFTYHKEEKNITACGIGSISSVDLGIFIVCSFLALLFSGWTG</sequence>
<keyword evidence="6" id="KW-0479">Metal-binding</keyword>
<reference evidence="19" key="1">
    <citation type="submission" date="2021-12" db="EMBL/GenBank/DDBJ databases">
        <authorList>
            <person name="King R."/>
        </authorList>
    </citation>
    <scope>NUCLEOTIDE SEQUENCE</scope>
</reference>
<feature type="chain" id="PRO_5040146315" description="VWFA domain-containing protein" evidence="17">
    <location>
        <begin position="22"/>
        <end position="1240"/>
    </location>
</feature>
<dbReference type="AlphaFoldDB" id="A0A9P0G4I2"/>
<organism evidence="19 20">
    <name type="scientific">Diatraea saccharalis</name>
    <name type="common">sugarcane borer</name>
    <dbReference type="NCBI Taxonomy" id="40085"/>
    <lineage>
        <taxon>Eukaryota</taxon>
        <taxon>Metazoa</taxon>
        <taxon>Ecdysozoa</taxon>
        <taxon>Arthropoda</taxon>
        <taxon>Hexapoda</taxon>
        <taxon>Insecta</taxon>
        <taxon>Pterygota</taxon>
        <taxon>Neoptera</taxon>
        <taxon>Endopterygota</taxon>
        <taxon>Lepidoptera</taxon>
        <taxon>Glossata</taxon>
        <taxon>Ditrysia</taxon>
        <taxon>Pyraloidea</taxon>
        <taxon>Crambidae</taxon>
        <taxon>Crambinae</taxon>
        <taxon>Diatraea</taxon>
    </lineage>
</organism>
<keyword evidence="9" id="KW-0851">Voltage-gated channel</keyword>
<evidence type="ECO:0000256" key="5">
    <source>
        <dbReference type="ARBA" id="ARBA00022692"/>
    </source>
</evidence>
<keyword evidence="15" id="KW-0407">Ion channel</keyword>
<dbReference type="InterPro" id="IPR036465">
    <property type="entry name" value="vWFA_dom_sf"/>
</dbReference>
<evidence type="ECO:0000256" key="10">
    <source>
        <dbReference type="ARBA" id="ARBA00022989"/>
    </source>
</evidence>
<keyword evidence="12" id="KW-0472">Membrane</keyword>
<dbReference type="Gene3D" id="3.30.450.20">
    <property type="entry name" value="PAS domain"/>
    <property type="match status" value="1"/>
</dbReference>
<evidence type="ECO:0000256" key="11">
    <source>
        <dbReference type="ARBA" id="ARBA00023065"/>
    </source>
</evidence>
<evidence type="ECO:0000256" key="14">
    <source>
        <dbReference type="ARBA" id="ARBA00023180"/>
    </source>
</evidence>
<dbReference type="InterPro" id="IPR002035">
    <property type="entry name" value="VWF_A"/>
</dbReference>
<keyword evidence="7 17" id="KW-0732">Signal</keyword>
<dbReference type="PANTHER" id="PTHR10166">
    <property type="entry name" value="VOLTAGE-DEPENDENT CALCIUM CHANNEL SUBUNIT ALPHA-2/DELTA-RELATED"/>
    <property type="match status" value="1"/>
</dbReference>
<protein>
    <recommendedName>
        <fullName evidence="18">VWFA domain-containing protein</fullName>
    </recommendedName>
</protein>
<evidence type="ECO:0000256" key="13">
    <source>
        <dbReference type="ARBA" id="ARBA00023157"/>
    </source>
</evidence>
<keyword evidence="20" id="KW-1185">Reference proteome</keyword>
<keyword evidence="5" id="KW-0812">Transmembrane</keyword>
<keyword evidence="10" id="KW-1133">Transmembrane helix</keyword>
<evidence type="ECO:0000256" key="2">
    <source>
        <dbReference type="ARBA" id="ARBA00022448"/>
    </source>
</evidence>
<dbReference type="EMBL" id="OU893340">
    <property type="protein sequence ID" value="CAH0766297.1"/>
    <property type="molecule type" value="Genomic_DNA"/>
</dbReference>
<gene>
    <name evidence="19" type="ORF">DIATSA_LOCUS13617</name>
</gene>
<reference evidence="19" key="2">
    <citation type="submission" date="2022-10" db="EMBL/GenBank/DDBJ databases">
        <authorList>
            <consortium name="ENA_rothamsted_submissions"/>
            <consortium name="culmorum"/>
            <person name="King R."/>
        </authorList>
    </citation>
    <scope>NUCLEOTIDE SEQUENCE</scope>
</reference>
<dbReference type="InterPro" id="IPR051173">
    <property type="entry name" value="Ca_channel_alpha-2/delta"/>
</dbReference>
<dbReference type="Pfam" id="PF08399">
    <property type="entry name" value="VWA_N"/>
    <property type="match status" value="1"/>
</dbReference>
<evidence type="ECO:0000256" key="17">
    <source>
        <dbReference type="SAM" id="SignalP"/>
    </source>
</evidence>
<evidence type="ECO:0000313" key="19">
    <source>
        <dbReference type="EMBL" id="CAH0766297.1"/>
    </source>
</evidence>
<dbReference type="GO" id="GO:0046872">
    <property type="term" value="F:metal ion binding"/>
    <property type="evidence" value="ECO:0007669"/>
    <property type="project" value="UniProtKB-KW"/>
</dbReference>
<evidence type="ECO:0000256" key="4">
    <source>
        <dbReference type="ARBA" id="ARBA00022673"/>
    </source>
</evidence>
<dbReference type="PROSITE" id="PS50234">
    <property type="entry name" value="VWFA"/>
    <property type="match status" value="1"/>
</dbReference>
<evidence type="ECO:0000256" key="3">
    <source>
        <dbReference type="ARBA" id="ARBA00022568"/>
    </source>
</evidence>
<evidence type="ECO:0000256" key="8">
    <source>
        <dbReference type="ARBA" id="ARBA00022837"/>
    </source>
</evidence>
<accession>A0A9P0G4I2</accession>
<keyword evidence="14" id="KW-0325">Glycoprotein</keyword>
<evidence type="ECO:0000256" key="16">
    <source>
        <dbReference type="SAM" id="MobiDB-lite"/>
    </source>
</evidence>
<name>A0A9P0G4I2_9NEOP</name>
<keyword evidence="3" id="KW-0109">Calcium transport</keyword>
<feature type="compositionally biased region" description="Low complexity" evidence="16">
    <location>
        <begin position="1071"/>
        <end position="1083"/>
    </location>
</feature>
<dbReference type="Gene3D" id="3.40.50.410">
    <property type="entry name" value="von Willebrand factor, type A domain"/>
    <property type="match status" value="1"/>
</dbReference>
<dbReference type="InterPro" id="IPR013680">
    <property type="entry name" value="VDCC_a2/dsu"/>
</dbReference>
<feature type="region of interest" description="Disordered" evidence="16">
    <location>
        <begin position="1069"/>
        <end position="1096"/>
    </location>
</feature>
<dbReference type="SMART" id="SM00327">
    <property type="entry name" value="VWA"/>
    <property type="match status" value="1"/>
</dbReference>
<keyword evidence="2" id="KW-0813">Transport</keyword>
<keyword evidence="13" id="KW-1015">Disulfide bond</keyword>
<dbReference type="SUPFAM" id="SSF53300">
    <property type="entry name" value="vWA-like"/>
    <property type="match status" value="1"/>
</dbReference>
<dbReference type="PANTHER" id="PTHR10166:SF31">
    <property type="entry name" value="CA[2+] CHANNEL MUSCLE-SPECIFIC ALPHA2_DELTA SUBUNIT, ISOFORM A"/>
    <property type="match status" value="1"/>
</dbReference>
<dbReference type="GO" id="GO:0005891">
    <property type="term" value="C:voltage-gated calcium channel complex"/>
    <property type="evidence" value="ECO:0007669"/>
    <property type="project" value="TreeGrafter"/>
</dbReference>
<evidence type="ECO:0000256" key="15">
    <source>
        <dbReference type="ARBA" id="ARBA00023303"/>
    </source>
</evidence>
<evidence type="ECO:0000256" key="1">
    <source>
        <dbReference type="ARBA" id="ARBA00004479"/>
    </source>
</evidence>